<evidence type="ECO:0000256" key="1">
    <source>
        <dbReference type="SAM" id="MobiDB-lite"/>
    </source>
</evidence>
<reference evidence="2" key="1">
    <citation type="submission" date="2023-01" db="EMBL/GenBank/DDBJ databases">
        <title>Genome assembly of the deep-sea coral Lophelia pertusa.</title>
        <authorList>
            <person name="Herrera S."/>
            <person name="Cordes E."/>
        </authorList>
    </citation>
    <scope>NUCLEOTIDE SEQUENCE</scope>
    <source>
        <strain evidence="2">USNM1676648</strain>
        <tissue evidence="2">Polyp</tissue>
    </source>
</reference>
<dbReference type="InterPro" id="IPR045668">
    <property type="entry name" value="FHIP_KELAA_motif"/>
</dbReference>
<dbReference type="OrthoDB" id="6287422at2759"/>
<evidence type="ECO:0000313" key="2">
    <source>
        <dbReference type="EMBL" id="KAJ7327697.1"/>
    </source>
</evidence>
<dbReference type="Proteomes" id="UP001163046">
    <property type="component" value="Unassembled WGS sequence"/>
</dbReference>
<sequence>MSLLKKLASLSPLQSPSSDAEKKQLNDGFVELGASDYLKLVDVHWKNSKAIIALNEKTIAHQERCKMLVDNLNGIVSVLVDEKDGDPGPCLQYVLDENVFQTVYTWSVSNKNCIKDMKREQLRLFRNLIEKGRAPLLIYEQIAKLSCVLTAHSFCASRRKCWNLGSDAMLLCMALSSVDTRLGTYIAEETDFCFVLATGLSALYSDLPSSLDIPSEDWYSLERGLWATFPELVSFLTSLEFCNNVIQIAHPQVQYKLLDLIYHGFLVSVMASSLSQSSTEALIAATSYLDLFLRSITDANLMKVFLEFIMVERCDGTPILDLLVSRIAHESQLAVVSLGLFYTLLDLNCEDIIYSLVLKYLIPCTHILSSQKRTIKEVDLYSKSAFKFLSLIPACCSSSQSSSPFSSSENLNGSAPNTPMKIDLKASSELVLYRSPLLSDLYAEVCADYMEYLADARNLLRVCQMKCSCWSSPYDGQNPAPPDTSIERDRASSNLSAPVANGNIPNQVFLASEDAPAPVKRPRSASEFEQKQTKPDLGLFFSDAVSESGAYGAKLVLCELDFDRGGVEACSVPSTATALISSQLQHGSQARSTLIVSDPEFGENQDIQQPLKIAKHTELRNPGGSTAHKLLRQKTDSSLLSSVRLLQDGPPPKSFGKGAAPHLRKQSLDASMSPRLVKANQERRASNVSTSTSSSLSLSESWESLNSLSPKFGSTADVTAETHPKPGTIQKLVSPLNSPKNSFPKNTFKRKNPKTVKNAVYCIVVLEEWLKELAAVSQEHALLLGGGDEWHTASL</sequence>
<protein>
    <submittedName>
        <fullName evidence="2">Uncharacterized protein</fullName>
    </submittedName>
</protein>
<dbReference type="PANTHER" id="PTHR21705:SF11">
    <property type="entry name" value="FHIP FAMILY PROTEIN CG3558"/>
    <property type="match status" value="1"/>
</dbReference>
<feature type="compositionally biased region" description="Polar residues" evidence="1">
    <location>
        <begin position="735"/>
        <end position="745"/>
    </location>
</feature>
<feature type="region of interest" description="Disordered" evidence="1">
    <location>
        <begin position="1"/>
        <end position="21"/>
    </location>
</feature>
<keyword evidence="3" id="KW-1185">Reference proteome</keyword>
<feature type="region of interest" description="Disordered" evidence="1">
    <location>
        <begin position="644"/>
        <end position="672"/>
    </location>
</feature>
<proteinExistence type="predicted"/>
<feature type="compositionally biased region" description="Low complexity" evidence="1">
    <location>
        <begin position="1"/>
        <end position="18"/>
    </location>
</feature>
<gene>
    <name evidence="2" type="ORF">OS493_026575</name>
</gene>
<comment type="caution">
    <text evidence="2">The sequence shown here is derived from an EMBL/GenBank/DDBJ whole genome shotgun (WGS) entry which is preliminary data.</text>
</comment>
<dbReference type="AlphaFoldDB" id="A0A9X0CD59"/>
<evidence type="ECO:0000313" key="3">
    <source>
        <dbReference type="Proteomes" id="UP001163046"/>
    </source>
</evidence>
<accession>A0A9X0CD59</accession>
<dbReference type="Pfam" id="PF19311">
    <property type="entry name" value="KELAA"/>
    <property type="match status" value="1"/>
</dbReference>
<dbReference type="InterPro" id="IPR019384">
    <property type="entry name" value="FHIP"/>
</dbReference>
<dbReference type="PANTHER" id="PTHR21705">
    <property type="entry name" value="RAI16 PROTEIN-RELATED"/>
    <property type="match status" value="1"/>
</dbReference>
<feature type="region of interest" description="Disordered" evidence="1">
    <location>
        <begin position="474"/>
        <end position="500"/>
    </location>
</feature>
<dbReference type="Pfam" id="PF10257">
    <property type="entry name" value="RAI16-like"/>
    <property type="match status" value="2"/>
</dbReference>
<name>A0A9X0CD59_9CNID</name>
<feature type="region of interest" description="Disordered" evidence="1">
    <location>
        <begin position="727"/>
        <end position="750"/>
    </location>
</feature>
<dbReference type="EMBL" id="MU827800">
    <property type="protein sequence ID" value="KAJ7327697.1"/>
    <property type="molecule type" value="Genomic_DNA"/>
</dbReference>
<organism evidence="2 3">
    <name type="scientific">Desmophyllum pertusum</name>
    <dbReference type="NCBI Taxonomy" id="174260"/>
    <lineage>
        <taxon>Eukaryota</taxon>
        <taxon>Metazoa</taxon>
        <taxon>Cnidaria</taxon>
        <taxon>Anthozoa</taxon>
        <taxon>Hexacorallia</taxon>
        <taxon>Scleractinia</taxon>
        <taxon>Caryophylliina</taxon>
        <taxon>Caryophylliidae</taxon>
        <taxon>Desmophyllum</taxon>
    </lineage>
</organism>